<feature type="compositionally biased region" description="Acidic residues" evidence="5">
    <location>
        <begin position="83"/>
        <end position="95"/>
    </location>
</feature>
<keyword evidence="3" id="KW-1133">Transmembrane helix</keyword>
<evidence type="ECO:0000313" key="7">
    <source>
        <dbReference type="EMBL" id="UPU37315.1"/>
    </source>
</evidence>
<dbReference type="EMBL" id="BLXY01000007">
    <property type="protein sequence ID" value="GFO65215.1"/>
    <property type="molecule type" value="Genomic_DNA"/>
</dbReference>
<organism evidence="6 8">
    <name type="scientific">Geomonas paludis</name>
    <dbReference type="NCBI Taxonomy" id="2740185"/>
    <lineage>
        <taxon>Bacteria</taxon>
        <taxon>Pseudomonadati</taxon>
        <taxon>Thermodesulfobacteriota</taxon>
        <taxon>Desulfuromonadia</taxon>
        <taxon>Geobacterales</taxon>
        <taxon>Geobacteraceae</taxon>
        <taxon>Geomonas</taxon>
    </lineage>
</organism>
<protein>
    <submittedName>
        <fullName evidence="7">TonB C-terminal domain-containing protein</fullName>
    </submittedName>
</protein>
<feature type="compositionally biased region" description="Pro residues" evidence="5">
    <location>
        <begin position="96"/>
        <end position="106"/>
    </location>
</feature>
<evidence type="ECO:0000313" key="6">
    <source>
        <dbReference type="EMBL" id="GFO65215.1"/>
    </source>
</evidence>
<evidence type="ECO:0000256" key="5">
    <source>
        <dbReference type="SAM" id="MobiDB-lite"/>
    </source>
</evidence>
<dbReference type="SUPFAM" id="SSF74653">
    <property type="entry name" value="TolA/TonB C-terminal domain"/>
    <property type="match status" value="1"/>
</dbReference>
<evidence type="ECO:0000256" key="2">
    <source>
        <dbReference type="ARBA" id="ARBA00022692"/>
    </source>
</evidence>
<dbReference type="GO" id="GO:0016020">
    <property type="term" value="C:membrane"/>
    <property type="evidence" value="ECO:0007669"/>
    <property type="project" value="UniProtKB-SubCell"/>
</dbReference>
<dbReference type="Pfam" id="PF13103">
    <property type="entry name" value="TonB_2"/>
    <property type="match status" value="1"/>
</dbReference>
<keyword evidence="4" id="KW-0472">Membrane</keyword>
<evidence type="ECO:0000256" key="3">
    <source>
        <dbReference type="ARBA" id="ARBA00022989"/>
    </source>
</evidence>
<evidence type="ECO:0000313" key="8">
    <source>
        <dbReference type="Proteomes" id="UP000568888"/>
    </source>
</evidence>
<evidence type="ECO:0000313" key="9">
    <source>
        <dbReference type="Proteomes" id="UP000831485"/>
    </source>
</evidence>
<dbReference type="InterPro" id="IPR006260">
    <property type="entry name" value="TonB/TolA_C"/>
</dbReference>
<sequence length="251" mass="26963">MQDALDPLDPLDPLEEEQYPTSLNKQLLTGLAVSLALHLVCAAVLLGIPGGGEPARPAVTYVDLNTIPAPVPAAPAVQPQPEPDPEPELPQEEAEPLPPTPAPAPQPVQAAQPAAPPPQAAQPQTAVEEQSRTTFGMGLTKGYFRPLSDGETLRPEIKEYYIRLLQGVNEKWWLEQKDQKVAPIVVNITITRSGEIIGSTILESSGNIVYDRAVQKTLEAAGPLPPVPANFIGEFFQAPVRLVPPLNLLAW</sequence>
<reference evidence="8" key="1">
    <citation type="submission" date="2020-06" db="EMBL/GenBank/DDBJ databases">
        <title>Draft genomic sequecing of Geomonas sp. Red736.</title>
        <authorList>
            <person name="Itoh H."/>
            <person name="Xu Z.X."/>
            <person name="Ushijima N."/>
            <person name="Masuda Y."/>
            <person name="Shiratori Y."/>
            <person name="Senoo K."/>
        </authorList>
    </citation>
    <scope>NUCLEOTIDE SEQUENCE [LARGE SCALE GENOMIC DNA]</scope>
    <source>
        <strain evidence="8">Red736</strain>
    </source>
</reference>
<dbReference type="AlphaFoldDB" id="A0A6V8MY99"/>
<dbReference type="Proteomes" id="UP000831485">
    <property type="component" value="Chromosome"/>
</dbReference>
<comment type="subcellular location">
    <subcellularLocation>
        <location evidence="1">Membrane</location>
        <topology evidence="1">Single-pass membrane protein</topology>
    </subcellularLocation>
</comment>
<dbReference type="Proteomes" id="UP000568888">
    <property type="component" value="Unassembled WGS sequence"/>
</dbReference>
<evidence type="ECO:0000256" key="1">
    <source>
        <dbReference type="ARBA" id="ARBA00004167"/>
    </source>
</evidence>
<feature type="region of interest" description="Disordered" evidence="5">
    <location>
        <begin position="72"/>
        <end position="132"/>
    </location>
</feature>
<evidence type="ECO:0000256" key="4">
    <source>
        <dbReference type="ARBA" id="ARBA00023136"/>
    </source>
</evidence>
<keyword evidence="2" id="KW-0812">Transmembrane</keyword>
<reference evidence="7" key="3">
    <citation type="submission" date="2022-04" db="EMBL/GenBank/DDBJ databases">
        <authorList>
            <person name="Liu G."/>
        </authorList>
    </citation>
    <scope>NUCLEOTIDE SEQUENCE</scope>
    <source>
        <strain evidence="7">RG22</strain>
    </source>
</reference>
<name>A0A6V8MY99_9BACT</name>
<gene>
    <name evidence="6" type="ORF">GMPD_31340</name>
    <name evidence="7" type="ORF">M1B72_06320</name>
</gene>
<keyword evidence="9" id="KW-1185">Reference proteome</keyword>
<dbReference type="EMBL" id="CP096574">
    <property type="protein sequence ID" value="UPU37315.1"/>
    <property type="molecule type" value="Genomic_DNA"/>
</dbReference>
<dbReference type="NCBIfam" id="TIGR01352">
    <property type="entry name" value="tonB_Cterm"/>
    <property type="match status" value="1"/>
</dbReference>
<dbReference type="Gene3D" id="3.30.1150.10">
    <property type="match status" value="1"/>
</dbReference>
<reference evidence="6" key="2">
    <citation type="journal article" date="2021" name="Int. J. Syst. Evol. Microbiol.">
        <title>Geomonas silvestris sp. nov., Geomonas paludis sp. nov. and Geomonas limicola sp. nov., isolated from terrestrial environments, and emended description of the genus Geomonas.</title>
        <authorList>
            <person name="Itoh H."/>
            <person name="Xu Z."/>
            <person name="Masuda Y."/>
            <person name="Ushijima N."/>
            <person name="Hayakawa C."/>
            <person name="Shiratori Y."/>
            <person name="Senoo K."/>
        </authorList>
    </citation>
    <scope>NUCLEOTIDE SEQUENCE</scope>
    <source>
        <strain evidence="6">Red736</strain>
    </source>
</reference>
<feature type="compositionally biased region" description="Pro residues" evidence="5">
    <location>
        <begin position="72"/>
        <end position="82"/>
    </location>
</feature>
<proteinExistence type="predicted"/>
<accession>A0A6V8MY99</accession>
<dbReference type="RefSeq" id="WP_183349069.1">
    <property type="nucleotide sequence ID" value="NZ_BLXY01000007.1"/>
</dbReference>